<sequence>MENPPGASNVVHTHPHCFLSGVYHVAAEPDAGAPFFLDPRPAAVVMPPPLTAPNLWTFEKVPYPRGRAV</sequence>
<evidence type="ECO:0000313" key="2">
    <source>
        <dbReference type="Proteomes" id="UP000319576"/>
    </source>
</evidence>
<reference evidence="1 2" key="1">
    <citation type="submission" date="2019-02" db="EMBL/GenBank/DDBJ databases">
        <title>Deep-cultivation of Planctomycetes and their phenomic and genomic characterization uncovers novel biology.</title>
        <authorList>
            <person name="Wiegand S."/>
            <person name="Jogler M."/>
            <person name="Boedeker C."/>
            <person name="Pinto D."/>
            <person name="Vollmers J."/>
            <person name="Rivas-Marin E."/>
            <person name="Kohn T."/>
            <person name="Peeters S.H."/>
            <person name="Heuer A."/>
            <person name="Rast P."/>
            <person name="Oberbeckmann S."/>
            <person name="Bunk B."/>
            <person name="Jeske O."/>
            <person name="Meyerdierks A."/>
            <person name="Storesund J.E."/>
            <person name="Kallscheuer N."/>
            <person name="Luecker S."/>
            <person name="Lage O.M."/>
            <person name="Pohl T."/>
            <person name="Merkel B.J."/>
            <person name="Hornburger P."/>
            <person name="Mueller R.-W."/>
            <person name="Bruemmer F."/>
            <person name="Labrenz M."/>
            <person name="Spormann A.M."/>
            <person name="Op den Camp H."/>
            <person name="Overmann J."/>
            <person name="Amann R."/>
            <person name="Jetten M.S.M."/>
            <person name="Mascher T."/>
            <person name="Medema M.H."/>
            <person name="Devos D.P."/>
            <person name="Kaster A.-K."/>
            <person name="Ovreas L."/>
            <person name="Rohde M."/>
            <person name="Galperin M.Y."/>
            <person name="Jogler C."/>
        </authorList>
    </citation>
    <scope>NUCLEOTIDE SEQUENCE [LARGE SCALE GENOMIC DNA]</scope>
    <source>
        <strain evidence="1 2">ETA_A1</strain>
    </source>
</reference>
<dbReference type="EMBL" id="CP036273">
    <property type="protein sequence ID" value="QDU19155.1"/>
    <property type="molecule type" value="Genomic_DNA"/>
</dbReference>
<name>A0A517XNR8_9BACT</name>
<dbReference type="Gene3D" id="2.60.120.620">
    <property type="entry name" value="q2cbj1_9rhob like domain"/>
    <property type="match status" value="1"/>
</dbReference>
<gene>
    <name evidence="1" type="ORF">ETAA1_10590</name>
</gene>
<dbReference type="KEGG" id="uli:ETAA1_10590"/>
<keyword evidence="2" id="KW-1185">Reference proteome</keyword>
<protein>
    <submittedName>
        <fullName evidence="1">Uncharacterized protein</fullName>
    </submittedName>
</protein>
<evidence type="ECO:0000313" key="1">
    <source>
        <dbReference type="EMBL" id="QDU19155.1"/>
    </source>
</evidence>
<organism evidence="1 2">
    <name type="scientific">Urbifossiella limnaea</name>
    <dbReference type="NCBI Taxonomy" id="2528023"/>
    <lineage>
        <taxon>Bacteria</taxon>
        <taxon>Pseudomonadati</taxon>
        <taxon>Planctomycetota</taxon>
        <taxon>Planctomycetia</taxon>
        <taxon>Gemmatales</taxon>
        <taxon>Gemmataceae</taxon>
        <taxon>Urbifossiella</taxon>
    </lineage>
</organism>
<accession>A0A517XNR8</accession>
<dbReference type="AlphaFoldDB" id="A0A517XNR8"/>
<dbReference type="Proteomes" id="UP000319576">
    <property type="component" value="Chromosome"/>
</dbReference>
<proteinExistence type="predicted"/>